<protein>
    <submittedName>
        <fullName evidence="4">LysM-like peptidoglycan-binding domain-containing protein</fullName>
    </submittedName>
</protein>
<feature type="region of interest" description="Disordered" evidence="1">
    <location>
        <begin position="1"/>
        <end position="37"/>
    </location>
</feature>
<evidence type="ECO:0000313" key="5">
    <source>
        <dbReference type="Proteomes" id="UP001221909"/>
    </source>
</evidence>
<feature type="compositionally biased region" description="Low complexity" evidence="1">
    <location>
        <begin position="334"/>
        <end position="345"/>
    </location>
</feature>
<evidence type="ECO:0000259" key="3">
    <source>
        <dbReference type="Pfam" id="PF04225"/>
    </source>
</evidence>
<accession>A0ABT5MMR6</accession>
<evidence type="ECO:0000256" key="1">
    <source>
        <dbReference type="SAM" id="MobiDB-lite"/>
    </source>
</evidence>
<gene>
    <name evidence="4" type="ORF">PTQ27_03175</name>
</gene>
<keyword evidence="2" id="KW-0812">Transmembrane</keyword>
<keyword evidence="2" id="KW-0472">Membrane</keyword>
<organism evidence="4 5">
    <name type="scientific">Mannheimia cairinae</name>
    <dbReference type="NCBI Taxonomy" id="3025936"/>
    <lineage>
        <taxon>Bacteria</taxon>
        <taxon>Pseudomonadati</taxon>
        <taxon>Pseudomonadota</taxon>
        <taxon>Gammaproteobacteria</taxon>
        <taxon>Pasteurellales</taxon>
        <taxon>Pasteurellaceae</taxon>
        <taxon>Mannheimia</taxon>
    </lineage>
</organism>
<proteinExistence type="predicted"/>
<feature type="compositionally biased region" description="Basic and acidic residues" evidence="1">
    <location>
        <begin position="1"/>
        <end position="11"/>
    </location>
</feature>
<evidence type="ECO:0000313" key="4">
    <source>
        <dbReference type="EMBL" id="MDD0823474.1"/>
    </source>
</evidence>
<dbReference type="InterPro" id="IPR007340">
    <property type="entry name" value="LysM_Opacity-associatedA"/>
</dbReference>
<feature type="compositionally biased region" description="Basic and acidic residues" evidence="1">
    <location>
        <begin position="204"/>
        <end position="226"/>
    </location>
</feature>
<feature type="compositionally biased region" description="Basic and acidic residues" evidence="1">
    <location>
        <begin position="323"/>
        <end position="333"/>
    </location>
</feature>
<feature type="compositionally biased region" description="Low complexity" evidence="1">
    <location>
        <begin position="16"/>
        <end position="27"/>
    </location>
</feature>
<comment type="caution">
    <text evidence="4">The sequence shown here is derived from an EMBL/GenBank/DDBJ whole genome shotgun (WGS) entry which is preliminary data.</text>
</comment>
<dbReference type="RefSeq" id="WP_273749488.1">
    <property type="nucleotide sequence ID" value="NZ_JAQSJE010000002.1"/>
</dbReference>
<keyword evidence="2" id="KW-1133">Transmembrane helix</keyword>
<feature type="compositionally biased region" description="Polar residues" evidence="1">
    <location>
        <begin position="243"/>
        <end position="289"/>
    </location>
</feature>
<dbReference type="Proteomes" id="UP001221909">
    <property type="component" value="Unassembled WGS sequence"/>
</dbReference>
<feature type="region of interest" description="Disordered" evidence="1">
    <location>
        <begin position="190"/>
        <end position="345"/>
    </location>
</feature>
<sequence>MTQNNFRKEPVFGDASTTEENVSTNTTQPEANNEKAHMSLHSTQSPGYTFTPMMEQSDKTTETATTEPVESAKGFQFTPSAEAATSANIVSSDELVSSATKDEANVNETVEVVASEPTVNQGFTTERVIPNNIAAGVAATATAATLSVNEAIKSKMPPKTRRLLLVALIALALLVVFFLLKPKTPETVEELQSQQGSSLPIEFRPVDEEEAKRAEEQARAEQEAAKELQQQQEAKINQQAQQGPVQAENQAGQESVNQASASVEANTAKPSANQVAVQPVTKPQTQGSVVYQPEVATAKPQPQPKVERVTPQRETAKVATKPVQEKAPARTESARATSTAASATTATKTMTVPKGVSLMQVFRDNNLNIADVNAMSKVNNIVSNLKVGERITVRLDKNNRVVEMSIGSGGTFTRQANGNYTFK</sequence>
<keyword evidence="5" id="KW-1185">Reference proteome</keyword>
<dbReference type="EMBL" id="JAQSJE010000002">
    <property type="protein sequence ID" value="MDD0823474.1"/>
    <property type="molecule type" value="Genomic_DNA"/>
</dbReference>
<name>A0ABT5MMR6_9PAST</name>
<evidence type="ECO:0000256" key="2">
    <source>
        <dbReference type="SAM" id="Phobius"/>
    </source>
</evidence>
<reference evidence="4 5" key="1">
    <citation type="submission" date="2023-02" db="EMBL/GenBank/DDBJ databases">
        <title>Mannheimia cairiniae sp. nov., a novel species of Mannheimia obtained from moscovy ducks (Cairina moschata) and reclassification of Mannheimia ovis as heterotypic synonym of Mannheimia pernigra.</title>
        <authorList>
            <person name="Christensen H."/>
        </authorList>
    </citation>
    <scope>NUCLEOTIDE SEQUENCE [LARGE SCALE GENOMIC DNA]</scope>
    <source>
        <strain evidence="4 5">AT1</strain>
    </source>
</reference>
<feature type="transmembrane region" description="Helical" evidence="2">
    <location>
        <begin position="163"/>
        <end position="180"/>
    </location>
</feature>
<feature type="compositionally biased region" description="Low complexity" evidence="1">
    <location>
        <begin position="227"/>
        <end position="242"/>
    </location>
</feature>
<feature type="compositionally biased region" description="Basic and acidic residues" evidence="1">
    <location>
        <begin position="305"/>
        <end position="316"/>
    </location>
</feature>
<feature type="domain" description="Opacity-associated protein A LysM-like" evidence="3">
    <location>
        <begin position="347"/>
        <end position="422"/>
    </location>
</feature>
<dbReference type="Pfam" id="PF04225">
    <property type="entry name" value="LysM_OapA"/>
    <property type="match status" value="1"/>
</dbReference>